<name>A0A6H5GDB4_9HEMI</name>
<dbReference type="EMBL" id="CADCXU010010149">
    <property type="protein sequence ID" value="CAB0000870.1"/>
    <property type="molecule type" value="Genomic_DNA"/>
</dbReference>
<organism evidence="1 2">
    <name type="scientific">Nesidiocoris tenuis</name>
    <dbReference type="NCBI Taxonomy" id="355587"/>
    <lineage>
        <taxon>Eukaryota</taxon>
        <taxon>Metazoa</taxon>
        <taxon>Ecdysozoa</taxon>
        <taxon>Arthropoda</taxon>
        <taxon>Hexapoda</taxon>
        <taxon>Insecta</taxon>
        <taxon>Pterygota</taxon>
        <taxon>Neoptera</taxon>
        <taxon>Paraneoptera</taxon>
        <taxon>Hemiptera</taxon>
        <taxon>Heteroptera</taxon>
        <taxon>Panheteroptera</taxon>
        <taxon>Cimicomorpha</taxon>
        <taxon>Miridae</taxon>
        <taxon>Dicyphina</taxon>
        <taxon>Nesidiocoris</taxon>
    </lineage>
</organism>
<accession>A0A6H5GDB4</accession>
<evidence type="ECO:0000313" key="1">
    <source>
        <dbReference type="EMBL" id="CAB0000870.1"/>
    </source>
</evidence>
<dbReference type="AlphaFoldDB" id="A0A6H5GDB4"/>
<gene>
    <name evidence="1" type="ORF">NTEN_LOCUS6657</name>
</gene>
<sequence>MEGDFAEIFCTLSHNYYERFRPFGHHREVPTDILQSSAAGGLPSCAGMFNSISSDFSTTRIGSNSLLAIAQGARRWKWKKDKDAHRMKWSTSIPGHLMARRMPVGSLRVDFRTSSSIFEIFAGFMVHRQPFRTPLPPPVVNFSIFSKHLFSERLCRTLFFQPAGALRK</sequence>
<protein>
    <submittedName>
        <fullName evidence="1">Uncharacterized protein</fullName>
    </submittedName>
</protein>
<proteinExistence type="predicted"/>
<keyword evidence="2" id="KW-1185">Reference proteome</keyword>
<dbReference type="Proteomes" id="UP000479000">
    <property type="component" value="Unassembled WGS sequence"/>
</dbReference>
<reference evidence="1 2" key="1">
    <citation type="submission" date="2020-02" db="EMBL/GenBank/DDBJ databases">
        <authorList>
            <person name="Ferguson B K."/>
        </authorList>
    </citation>
    <scope>NUCLEOTIDE SEQUENCE [LARGE SCALE GENOMIC DNA]</scope>
</reference>
<evidence type="ECO:0000313" key="2">
    <source>
        <dbReference type="Proteomes" id="UP000479000"/>
    </source>
</evidence>